<dbReference type="Gene3D" id="3.30.460.10">
    <property type="entry name" value="Beta Polymerase, domain 2"/>
    <property type="match status" value="1"/>
</dbReference>
<keyword evidence="9" id="KW-0460">Magnesium</keyword>
<dbReference type="RefSeq" id="WP_046443408.1">
    <property type="nucleotide sequence ID" value="NZ_LAYJ01000088.1"/>
</dbReference>
<dbReference type="Gene3D" id="1.10.3090.10">
    <property type="entry name" value="cca-adding enzyme, domain 2"/>
    <property type="match status" value="1"/>
</dbReference>
<dbReference type="GO" id="GO:0008033">
    <property type="term" value="P:tRNA processing"/>
    <property type="evidence" value="ECO:0007669"/>
    <property type="project" value="UniProtKB-KW"/>
</dbReference>
<evidence type="ECO:0000256" key="3">
    <source>
        <dbReference type="ARBA" id="ARBA00022694"/>
    </source>
</evidence>
<dbReference type="STRING" id="270498.CHK_1554"/>
<gene>
    <name evidence="15" type="ORF">CHK_1554</name>
</gene>
<keyword evidence="10 11" id="KW-0694">RNA-binding</keyword>
<dbReference type="InterPro" id="IPR003607">
    <property type="entry name" value="HD/PDEase_dom"/>
</dbReference>
<evidence type="ECO:0000256" key="6">
    <source>
        <dbReference type="ARBA" id="ARBA00022741"/>
    </source>
</evidence>
<dbReference type="Gene3D" id="1.10.246.80">
    <property type="match status" value="1"/>
</dbReference>
<dbReference type="InterPro" id="IPR050124">
    <property type="entry name" value="tRNA_CCA-adding_enzyme"/>
</dbReference>
<dbReference type="InterPro" id="IPR043519">
    <property type="entry name" value="NT_sf"/>
</dbReference>
<dbReference type="GO" id="GO:0042245">
    <property type="term" value="P:RNA repair"/>
    <property type="evidence" value="ECO:0007669"/>
    <property type="project" value="UniProtKB-KW"/>
</dbReference>
<accession>A0A0M2NL60</accession>
<keyword evidence="8" id="KW-0067">ATP-binding</keyword>
<dbReference type="EC" id="2.7.7.72" evidence="15"/>
<feature type="domain" description="Poly A polymerase head" evidence="12">
    <location>
        <begin position="28"/>
        <end position="157"/>
    </location>
</feature>
<reference evidence="15 16" key="1">
    <citation type="submission" date="2015-04" db="EMBL/GenBank/DDBJ databases">
        <title>Draft genome sequence of bacteremic isolate Catabacter hongkongensis type strain HKU16T.</title>
        <authorList>
            <person name="Lau S.K."/>
            <person name="Teng J.L."/>
            <person name="Huang Y."/>
            <person name="Curreem S.O."/>
            <person name="Tsui S.K."/>
            <person name="Woo P.C."/>
        </authorList>
    </citation>
    <scope>NUCLEOTIDE SEQUENCE [LARGE SCALE GENOMIC DNA]</scope>
    <source>
        <strain evidence="15 16">HKU16</strain>
    </source>
</reference>
<dbReference type="EMBL" id="LAYJ01000088">
    <property type="protein sequence ID" value="KKI51167.1"/>
    <property type="molecule type" value="Genomic_DNA"/>
</dbReference>
<evidence type="ECO:0000256" key="4">
    <source>
        <dbReference type="ARBA" id="ARBA00022695"/>
    </source>
</evidence>
<evidence type="ECO:0000259" key="13">
    <source>
        <dbReference type="Pfam" id="PF12627"/>
    </source>
</evidence>
<dbReference type="InterPro" id="IPR002646">
    <property type="entry name" value="PolA_pol_head_dom"/>
</dbReference>
<keyword evidence="7" id="KW-0692">RNA repair</keyword>
<evidence type="ECO:0000256" key="9">
    <source>
        <dbReference type="ARBA" id="ARBA00022842"/>
    </source>
</evidence>
<evidence type="ECO:0000313" key="15">
    <source>
        <dbReference type="EMBL" id="KKI51167.1"/>
    </source>
</evidence>
<evidence type="ECO:0000256" key="10">
    <source>
        <dbReference type="ARBA" id="ARBA00022884"/>
    </source>
</evidence>
<comment type="similarity">
    <text evidence="11">Belongs to the tRNA nucleotidyltransferase/poly(A) polymerase family.</text>
</comment>
<dbReference type="Pfam" id="PF13735">
    <property type="entry name" value="tRNA_NucTran2_2"/>
    <property type="match status" value="1"/>
</dbReference>
<evidence type="ECO:0000259" key="14">
    <source>
        <dbReference type="Pfam" id="PF13735"/>
    </source>
</evidence>
<dbReference type="AlphaFoldDB" id="A0A0M2NL60"/>
<dbReference type="InterPro" id="IPR032828">
    <property type="entry name" value="PolyA_RNA-bd"/>
</dbReference>
<dbReference type="OrthoDB" id="9805698at2"/>
<dbReference type="Proteomes" id="UP000034076">
    <property type="component" value="Unassembled WGS sequence"/>
</dbReference>
<dbReference type="PANTHER" id="PTHR47545">
    <property type="entry name" value="MULTIFUNCTIONAL CCA PROTEIN"/>
    <property type="match status" value="1"/>
</dbReference>
<keyword evidence="5" id="KW-0479">Metal-binding</keyword>
<evidence type="ECO:0000259" key="12">
    <source>
        <dbReference type="Pfam" id="PF01743"/>
    </source>
</evidence>
<evidence type="ECO:0000256" key="2">
    <source>
        <dbReference type="ARBA" id="ARBA00022679"/>
    </source>
</evidence>
<keyword evidence="2 11" id="KW-0808">Transferase</keyword>
<evidence type="ECO:0000256" key="11">
    <source>
        <dbReference type="RuleBase" id="RU003953"/>
    </source>
</evidence>
<sequence length="468" mass="52107">MREGEPLPLPGFLKRFFELWKGAGLADAYLVGGYVRNLLLGLAEGDLDIASPELPQEVARKLQCEEVCVEERAYGLGTVVIKQRFDERLYVYEYTAFRCDNYGRGGAHTPVSVAFTQDMDLDAQRRDFTINALYMGADGRAADPTGRGLAAIGSRLVEQVTEETLAQDALRILRMVRFAAELGFEIDGQTYACAKRYAPQLQDISAERIRDEFIKILLADQKYGNTDGVLCGLHLLKDLGALRFIVPRLEDGDGLAQNPNYHAHDVLEHSLRACACAPPDLEVRLAALLHDIAKPEAWHETGKMYGHDRLGAVLAEQALSALRVDKETTRHVCALVRAHMFDLNNDAGKRAVIRMIAKLGREQFLKLCAVREADFCGSGMGNPPLSAEKWRGILEELVSRDAPLDLRQLAVNGDDLMRELNLPAGKRIGELLQALHAYALKKPSQNNYKSLIKYAKIINTCEYKPEKN</sequence>
<evidence type="ECO:0000256" key="7">
    <source>
        <dbReference type="ARBA" id="ARBA00022800"/>
    </source>
</evidence>
<evidence type="ECO:0000256" key="1">
    <source>
        <dbReference type="ARBA" id="ARBA00001946"/>
    </source>
</evidence>
<dbReference type="InterPro" id="IPR006675">
    <property type="entry name" value="HDIG_dom"/>
</dbReference>
<feature type="domain" description="CCA-adding enzyme C-terminal" evidence="14">
    <location>
        <begin position="315"/>
        <end position="454"/>
    </location>
</feature>
<keyword evidence="16" id="KW-1185">Reference proteome</keyword>
<dbReference type="GO" id="GO:0003723">
    <property type="term" value="F:RNA binding"/>
    <property type="evidence" value="ECO:0007669"/>
    <property type="project" value="UniProtKB-KW"/>
</dbReference>
<comment type="caution">
    <text evidence="15">The sequence shown here is derived from an EMBL/GenBank/DDBJ whole genome shotgun (WGS) entry which is preliminary data.</text>
</comment>
<dbReference type="Pfam" id="PF12627">
    <property type="entry name" value="PolyA_pol_RNAbd"/>
    <property type="match status" value="1"/>
</dbReference>
<keyword evidence="4 15" id="KW-0548">Nucleotidyltransferase</keyword>
<protein>
    <submittedName>
        <fullName evidence="15">tRNA nucleotidyltransferase</fullName>
        <ecNumber evidence="15">2.7.7.72</ecNumber>
    </submittedName>
</protein>
<dbReference type="PANTHER" id="PTHR47545:SF1">
    <property type="entry name" value="MULTIFUNCTIONAL CCA PROTEIN"/>
    <property type="match status" value="1"/>
</dbReference>
<keyword evidence="3" id="KW-0819">tRNA processing</keyword>
<name>A0A0M2NL60_9FIRM</name>
<keyword evidence="6" id="KW-0547">Nucleotide-binding</keyword>
<comment type="cofactor">
    <cofactor evidence="1">
        <name>Mg(2+)</name>
        <dbReference type="ChEBI" id="CHEBI:18420"/>
    </cofactor>
</comment>
<dbReference type="SUPFAM" id="SSF81891">
    <property type="entry name" value="Poly A polymerase C-terminal region-like"/>
    <property type="match status" value="1"/>
</dbReference>
<dbReference type="SUPFAM" id="SSF81301">
    <property type="entry name" value="Nucleotidyltransferase"/>
    <property type="match status" value="1"/>
</dbReference>
<proteinExistence type="inferred from homology"/>
<evidence type="ECO:0000313" key="16">
    <source>
        <dbReference type="Proteomes" id="UP000034076"/>
    </source>
</evidence>
<evidence type="ECO:0000256" key="8">
    <source>
        <dbReference type="ARBA" id="ARBA00022840"/>
    </source>
</evidence>
<dbReference type="NCBIfam" id="TIGR00277">
    <property type="entry name" value="HDIG"/>
    <property type="match status" value="1"/>
</dbReference>
<dbReference type="GO" id="GO:0004810">
    <property type="term" value="F:CCA tRNA nucleotidyltransferase activity"/>
    <property type="evidence" value="ECO:0007669"/>
    <property type="project" value="UniProtKB-EC"/>
</dbReference>
<dbReference type="InterPro" id="IPR032810">
    <property type="entry name" value="CCA-adding_enz_C"/>
</dbReference>
<feature type="domain" description="tRNA nucleotidyltransferase/poly(A) polymerase RNA and SrmB- binding" evidence="13">
    <location>
        <begin position="183"/>
        <end position="249"/>
    </location>
</feature>
<dbReference type="GO" id="GO:0005524">
    <property type="term" value="F:ATP binding"/>
    <property type="evidence" value="ECO:0007669"/>
    <property type="project" value="UniProtKB-KW"/>
</dbReference>
<dbReference type="Pfam" id="PF01743">
    <property type="entry name" value="PolyA_pol"/>
    <property type="match status" value="1"/>
</dbReference>
<organism evidence="15 16">
    <name type="scientific">Christensenella hongkongensis</name>
    <dbReference type="NCBI Taxonomy" id="270498"/>
    <lineage>
        <taxon>Bacteria</taxon>
        <taxon>Bacillati</taxon>
        <taxon>Bacillota</taxon>
        <taxon>Clostridia</taxon>
        <taxon>Christensenellales</taxon>
        <taxon>Christensenellaceae</taxon>
        <taxon>Christensenella</taxon>
    </lineage>
</organism>
<dbReference type="GO" id="GO:0046872">
    <property type="term" value="F:metal ion binding"/>
    <property type="evidence" value="ECO:0007669"/>
    <property type="project" value="UniProtKB-KW"/>
</dbReference>
<dbReference type="CDD" id="cd00077">
    <property type="entry name" value="HDc"/>
    <property type="match status" value="1"/>
</dbReference>
<evidence type="ECO:0000256" key="5">
    <source>
        <dbReference type="ARBA" id="ARBA00022723"/>
    </source>
</evidence>